<dbReference type="Proteomes" id="UP000275613">
    <property type="component" value="Unassembled WGS sequence"/>
</dbReference>
<organism evidence="1 4">
    <name type="scientific">Pseudomonas amygdali pv. eriobotryae</name>
    <dbReference type="NCBI Taxonomy" id="129137"/>
    <lineage>
        <taxon>Bacteria</taxon>
        <taxon>Pseudomonadati</taxon>
        <taxon>Pseudomonadota</taxon>
        <taxon>Gammaproteobacteria</taxon>
        <taxon>Pseudomonadales</taxon>
        <taxon>Pseudomonadaceae</taxon>
        <taxon>Pseudomonas</taxon>
        <taxon>Pseudomonas amygdali</taxon>
    </lineage>
</organism>
<evidence type="ECO:0000313" key="1">
    <source>
        <dbReference type="EMBL" id="KPX19822.1"/>
    </source>
</evidence>
<reference evidence="5 6" key="2">
    <citation type="submission" date="2018-08" db="EMBL/GenBank/DDBJ databases">
        <title>Recombination of ecologically and evolutionarily significant loci maintains genetic cohesion in the Pseudomonas syringae species complex.</title>
        <authorList>
            <person name="Dillon M."/>
            <person name="Thakur S."/>
            <person name="Almeida R.N.D."/>
            <person name="Weir B.S."/>
            <person name="Guttman D.S."/>
        </authorList>
    </citation>
    <scope>NUCLEOTIDE SEQUENCE [LARGE SCALE GENOMIC DNA]</scope>
    <source>
        <strain evidence="3 6">ICMP 4316</strain>
        <strain evidence="2 5">ICMP 8636</strain>
    </source>
</reference>
<dbReference type="RefSeq" id="WP_057422662.1">
    <property type="nucleotide sequence ID" value="NZ_BMZY01000005.1"/>
</dbReference>
<dbReference type="PATRIC" id="fig|129137.4.peg.1063"/>
<evidence type="ECO:0000313" key="5">
    <source>
        <dbReference type="Proteomes" id="UP000272627"/>
    </source>
</evidence>
<evidence type="ECO:0000313" key="4">
    <source>
        <dbReference type="Proteomes" id="UP000050490"/>
    </source>
</evidence>
<evidence type="ECO:0000313" key="2">
    <source>
        <dbReference type="EMBL" id="RMM02721.1"/>
    </source>
</evidence>
<comment type="caution">
    <text evidence="1">The sequence shown here is derived from an EMBL/GenBank/DDBJ whole genome shotgun (WGS) entry which is preliminary data.</text>
</comment>
<evidence type="ECO:0000313" key="6">
    <source>
        <dbReference type="Proteomes" id="UP000275613"/>
    </source>
</evidence>
<evidence type="ECO:0000313" key="3">
    <source>
        <dbReference type="EMBL" id="RMO50451.1"/>
    </source>
</evidence>
<dbReference type="EMBL" id="RBPV01000462">
    <property type="protein sequence ID" value="RMO50451.1"/>
    <property type="molecule type" value="Genomic_DNA"/>
</dbReference>
<proteinExistence type="predicted"/>
<dbReference type="InterPro" id="IPR012448">
    <property type="entry name" value="DUF1652"/>
</dbReference>
<dbReference type="EMBL" id="RBOA01000093">
    <property type="protein sequence ID" value="RMM02721.1"/>
    <property type="molecule type" value="Genomic_DNA"/>
</dbReference>
<dbReference type="EMBL" id="LJQI01000430">
    <property type="protein sequence ID" value="KPX19822.1"/>
    <property type="molecule type" value="Genomic_DNA"/>
</dbReference>
<sequence>MTSSMDLRPIIEAAFLPMTCECDFAPGGSMTIRISNPATEAEEFTVTGIDTTALVTIRDIVGLILEVKGEMRLRRLASDRQERVRKA</sequence>
<dbReference type="Proteomes" id="UP000050490">
    <property type="component" value="Unassembled WGS sequence"/>
</dbReference>
<dbReference type="AlphaFoldDB" id="A0A0P9S327"/>
<accession>A0A0P9S327</accession>
<gene>
    <name evidence="1" type="ORF">ALO70_00702</name>
    <name evidence="3" type="ORF">ALQ39_101109</name>
    <name evidence="2" type="ORF">ALQ86_100974</name>
</gene>
<dbReference type="Proteomes" id="UP000272627">
    <property type="component" value="Unassembled WGS sequence"/>
</dbReference>
<protein>
    <submittedName>
        <fullName evidence="2">Prophage PssSM-02, Orf25</fullName>
    </submittedName>
</protein>
<dbReference type="Pfam" id="PF07865">
    <property type="entry name" value="DUF1652"/>
    <property type="match status" value="1"/>
</dbReference>
<name>A0A0P9S327_PSEA0</name>
<reference evidence="1 4" key="1">
    <citation type="submission" date="2015-09" db="EMBL/GenBank/DDBJ databases">
        <title>Genome announcement of multiple Pseudomonas syringae strains.</title>
        <authorList>
            <person name="Thakur S."/>
            <person name="Wang P.W."/>
            <person name="Gong Y."/>
            <person name="Weir B.S."/>
            <person name="Guttman D.S."/>
        </authorList>
    </citation>
    <scope>NUCLEOTIDE SEQUENCE [LARGE SCALE GENOMIC DNA]</scope>
    <source>
        <strain evidence="1 4">ICMP4455</strain>
    </source>
</reference>